<evidence type="ECO:0000256" key="3">
    <source>
        <dbReference type="SAM" id="SignalP"/>
    </source>
</evidence>
<feature type="compositionally biased region" description="Low complexity" evidence="1">
    <location>
        <begin position="52"/>
        <end position="63"/>
    </location>
</feature>
<feature type="chain" id="PRO_5041729502" evidence="3">
    <location>
        <begin position="26"/>
        <end position="166"/>
    </location>
</feature>
<organism evidence="4 5">
    <name type="scientific">Sphenostylis stenocarpa</name>
    <dbReference type="NCBI Taxonomy" id="92480"/>
    <lineage>
        <taxon>Eukaryota</taxon>
        <taxon>Viridiplantae</taxon>
        <taxon>Streptophyta</taxon>
        <taxon>Embryophyta</taxon>
        <taxon>Tracheophyta</taxon>
        <taxon>Spermatophyta</taxon>
        <taxon>Magnoliopsida</taxon>
        <taxon>eudicotyledons</taxon>
        <taxon>Gunneridae</taxon>
        <taxon>Pentapetalae</taxon>
        <taxon>rosids</taxon>
        <taxon>fabids</taxon>
        <taxon>Fabales</taxon>
        <taxon>Fabaceae</taxon>
        <taxon>Papilionoideae</taxon>
        <taxon>50 kb inversion clade</taxon>
        <taxon>NPAAA clade</taxon>
        <taxon>indigoferoid/millettioid clade</taxon>
        <taxon>Phaseoleae</taxon>
        <taxon>Sphenostylis</taxon>
    </lineage>
</organism>
<keyword evidence="5" id="KW-1185">Reference proteome</keyword>
<feature type="signal peptide" evidence="3">
    <location>
        <begin position="1"/>
        <end position="25"/>
    </location>
</feature>
<proteinExistence type="predicted"/>
<evidence type="ECO:0000313" key="4">
    <source>
        <dbReference type="EMBL" id="CAJ1962964.1"/>
    </source>
</evidence>
<protein>
    <submittedName>
        <fullName evidence="4">Uncharacterized protein</fullName>
    </submittedName>
</protein>
<evidence type="ECO:0000256" key="1">
    <source>
        <dbReference type="SAM" id="MobiDB-lite"/>
    </source>
</evidence>
<dbReference type="AlphaFoldDB" id="A0AA86SK52"/>
<dbReference type="Gramene" id="rna-AYBTSS11_LOCUS19523">
    <property type="protein sequence ID" value="CAJ1962964.1"/>
    <property type="gene ID" value="gene-AYBTSS11_LOCUS19523"/>
</dbReference>
<keyword evidence="3" id="KW-0732">Signal</keyword>
<name>A0AA86SK52_9FABA</name>
<dbReference type="PANTHER" id="PTHR37189:SF4">
    <property type="entry name" value="TRANSMEMBRANE PROTEIN"/>
    <property type="match status" value="1"/>
</dbReference>
<evidence type="ECO:0000256" key="2">
    <source>
        <dbReference type="SAM" id="Phobius"/>
    </source>
</evidence>
<feature type="transmembrane region" description="Helical" evidence="2">
    <location>
        <begin position="94"/>
        <end position="120"/>
    </location>
</feature>
<gene>
    <name evidence="4" type="ORF">AYBTSS11_LOCUS19523</name>
</gene>
<feature type="compositionally biased region" description="Polar residues" evidence="1">
    <location>
        <begin position="64"/>
        <end position="73"/>
    </location>
</feature>
<accession>A0AA86SK52</accession>
<dbReference type="Proteomes" id="UP001189624">
    <property type="component" value="Chromosome 6"/>
</dbReference>
<keyword evidence="2" id="KW-0472">Membrane</keyword>
<evidence type="ECO:0000313" key="5">
    <source>
        <dbReference type="Proteomes" id="UP001189624"/>
    </source>
</evidence>
<dbReference type="EMBL" id="OY731403">
    <property type="protein sequence ID" value="CAJ1962964.1"/>
    <property type="molecule type" value="Genomic_DNA"/>
</dbReference>
<keyword evidence="2" id="KW-1133">Transmembrane helix</keyword>
<feature type="region of interest" description="Disordered" evidence="1">
    <location>
        <begin position="40"/>
        <end position="78"/>
    </location>
</feature>
<sequence>MSLLSGLATAILIPIALLLARCAFAGRDLRPSEHGFLFQASPPSNSSPEMRSFFSTTKGSSSSDAPLQNTTESLPPAWWGVNGGSGGGRSHVGLALMTASLVCGITGGVLLVATALLYLIKHRKKAHQNEPFSGNNNYNHSYCYYNSNDVSDSNRGNNKLQLVAIG</sequence>
<dbReference type="PANTHER" id="PTHR37189">
    <property type="entry name" value="CONCANAVALIN A-LIKE LECTIN/GLUCANASE DOMAIN-CONTAINING PROTEIN-RELATED"/>
    <property type="match status" value="1"/>
</dbReference>
<keyword evidence="2" id="KW-0812">Transmembrane</keyword>
<reference evidence="4" key="1">
    <citation type="submission" date="2023-10" db="EMBL/GenBank/DDBJ databases">
        <authorList>
            <person name="Domelevo Entfellner J.-B."/>
        </authorList>
    </citation>
    <scope>NUCLEOTIDE SEQUENCE</scope>
</reference>